<dbReference type="InterPro" id="IPR013022">
    <property type="entry name" value="Xyl_isomerase-like_TIM-brl"/>
</dbReference>
<protein>
    <submittedName>
        <fullName evidence="2">Sugar phosphate isomerase/epimerase</fullName>
    </submittedName>
</protein>
<gene>
    <name evidence="2" type="ORF">HUG15_17680</name>
</gene>
<dbReference type="Proteomes" id="UP000595823">
    <property type="component" value="Chromosome"/>
</dbReference>
<dbReference type="KEGG" id="scia:HUG15_17680"/>
<dbReference type="PANTHER" id="PTHR12110:SF41">
    <property type="entry name" value="INOSOSE DEHYDRATASE"/>
    <property type="match status" value="1"/>
</dbReference>
<dbReference type="GO" id="GO:0016853">
    <property type="term" value="F:isomerase activity"/>
    <property type="evidence" value="ECO:0007669"/>
    <property type="project" value="UniProtKB-KW"/>
</dbReference>
<reference evidence="2 3" key="1">
    <citation type="submission" date="2020-06" db="EMBL/GenBank/DDBJ databases">
        <title>Genomic analysis of Salicibibacter sp. NKC5-3.</title>
        <authorList>
            <person name="Oh Y.J."/>
        </authorList>
    </citation>
    <scope>NUCLEOTIDE SEQUENCE [LARGE SCALE GENOMIC DNA]</scope>
    <source>
        <strain evidence="2 3">NKC5-3</strain>
    </source>
</reference>
<accession>A0A7T6Z5L0</accession>
<sequence>MKKGLSDAVFIPEWSTETFLKEAGEAGFSGVELNVREDQGDLTLRTTPSEARNIVRRANAHGIDIPTLSTGLFNVYSLASGDRAVRKQGEDIASRMIQLAVEMEVPIIQVVPGVVTPDEPYEDAYERAKDSLYRLGEEAASSGITIAIENVCNKFLPSPLEFTHFLKDINHPSVQAYFDNGNAMVMGHPEHFISLLGDRIVVMHVKDYKPSIKDFVNTFDGTINWPEMMKALAMIPYTGYLIATPPYASLHSQRRLVQKTSDDLSIICELSGQPSR</sequence>
<keyword evidence="3" id="KW-1185">Reference proteome</keyword>
<dbReference type="InterPro" id="IPR036237">
    <property type="entry name" value="Xyl_isomerase-like_sf"/>
</dbReference>
<dbReference type="PANTHER" id="PTHR12110">
    <property type="entry name" value="HYDROXYPYRUVATE ISOMERASE"/>
    <property type="match status" value="1"/>
</dbReference>
<evidence type="ECO:0000259" key="1">
    <source>
        <dbReference type="Pfam" id="PF01261"/>
    </source>
</evidence>
<dbReference type="EMBL" id="CP054705">
    <property type="protein sequence ID" value="QQK77227.1"/>
    <property type="molecule type" value="Genomic_DNA"/>
</dbReference>
<name>A0A7T6Z5L0_9BACI</name>
<feature type="domain" description="Xylose isomerase-like TIM barrel" evidence="1">
    <location>
        <begin position="21"/>
        <end position="249"/>
    </location>
</feature>
<dbReference type="Pfam" id="PF01261">
    <property type="entry name" value="AP_endonuc_2"/>
    <property type="match status" value="1"/>
</dbReference>
<dbReference type="Gene3D" id="3.20.20.150">
    <property type="entry name" value="Divalent-metal-dependent TIM barrel enzymes"/>
    <property type="match status" value="1"/>
</dbReference>
<organism evidence="2 3">
    <name type="scientific">Salicibibacter cibarius</name>
    <dbReference type="NCBI Taxonomy" id="2743000"/>
    <lineage>
        <taxon>Bacteria</taxon>
        <taxon>Bacillati</taxon>
        <taxon>Bacillota</taxon>
        <taxon>Bacilli</taxon>
        <taxon>Bacillales</taxon>
        <taxon>Bacillaceae</taxon>
        <taxon>Salicibibacter</taxon>
    </lineage>
</organism>
<evidence type="ECO:0000313" key="2">
    <source>
        <dbReference type="EMBL" id="QQK77227.1"/>
    </source>
</evidence>
<evidence type="ECO:0000313" key="3">
    <source>
        <dbReference type="Proteomes" id="UP000595823"/>
    </source>
</evidence>
<dbReference type="AlphaFoldDB" id="A0A7T6Z5L0"/>
<keyword evidence="2" id="KW-0413">Isomerase</keyword>
<dbReference type="RefSeq" id="WP_200124349.1">
    <property type="nucleotide sequence ID" value="NZ_CP054705.1"/>
</dbReference>
<proteinExistence type="predicted"/>
<dbReference type="InterPro" id="IPR050312">
    <property type="entry name" value="IolE/XylAMocC-like"/>
</dbReference>
<dbReference type="SUPFAM" id="SSF51658">
    <property type="entry name" value="Xylose isomerase-like"/>
    <property type="match status" value="1"/>
</dbReference>